<dbReference type="EMBL" id="WSFO01000003">
    <property type="protein sequence ID" value="KAE9630896.1"/>
    <property type="molecule type" value="Genomic_DNA"/>
</dbReference>
<dbReference type="InterPro" id="IPR029057">
    <property type="entry name" value="PRTase-like"/>
</dbReference>
<evidence type="ECO:0000259" key="3">
    <source>
        <dbReference type="Pfam" id="PF18912"/>
    </source>
</evidence>
<evidence type="ECO:0000256" key="1">
    <source>
        <dbReference type="ARBA" id="ARBA00008007"/>
    </source>
</evidence>
<dbReference type="Gene3D" id="3.40.50.2020">
    <property type="match status" value="1"/>
</dbReference>
<evidence type="ECO:0000313" key="5">
    <source>
        <dbReference type="Proteomes" id="UP000441586"/>
    </source>
</evidence>
<dbReference type="InterPro" id="IPR000836">
    <property type="entry name" value="PRTase_dom"/>
</dbReference>
<dbReference type="Pfam" id="PF18912">
    <property type="entry name" value="DZR_2"/>
    <property type="match status" value="1"/>
</dbReference>
<name>A0A6A4RLV6_9RHOB</name>
<dbReference type="Pfam" id="PF00156">
    <property type="entry name" value="Pribosyltran"/>
    <property type="match status" value="1"/>
</dbReference>
<dbReference type="AlphaFoldDB" id="A0A6A4RLV6"/>
<dbReference type="PANTHER" id="PTHR47505:SF1">
    <property type="entry name" value="DNA UTILIZATION PROTEIN YHGH"/>
    <property type="match status" value="1"/>
</dbReference>
<feature type="domain" description="Phosphoribosyltransferase" evidence="2">
    <location>
        <begin position="143"/>
        <end position="238"/>
    </location>
</feature>
<sequence length="242" mass="26374">MMLKQIQTAVALIYPPRCLGCGGLVESDFGLCGSCWRETPFIGGTICDGCGLPVLGANDGFRLECDDCMAHPRVWSRGRAALLYRDQARALILALKHGDRIDIAKPAAAWMVRASAALLDDAPLIAPVPLHWTRLLKRRYNQSALLARELARQTGLEYCVDMLQRRRRTASLDGKTRAQRFAALGDAISANTRHRLLMQGRVILLVDDVMTSGATLTACSDACLQGGAADVRVVTLARVTKQ</sequence>
<dbReference type="SUPFAM" id="SSF53271">
    <property type="entry name" value="PRTase-like"/>
    <property type="match status" value="1"/>
</dbReference>
<accession>A0A6A4RLV6</accession>
<organism evidence="4 5">
    <name type="scientific">Parasedimentitalea maritima</name>
    <dbReference type="NCBI Taxonomy" id="2578117"/>
    <lineage>
        <taxon>Bacteria</taxon>
        <taxon>Pseudomonadati</taxon>
        <taxon>Pseudomonadota</taxon>
        <taxon>Alphaproteobacteria</taxon>
        <taxon>Rhodobacterales</taxon>
        <taxon>Paracoccaceae</taxon>
        <taxon>Parasedimentitalea</taxon>
    </lineage>
</organism>
<protein>
    <submittedName>
        <fullName evidence="4">ComF family protein</fullName>
    </submittedName>
</protein>
<gene>
    <name evidence="4" type="ORF">GP644_06635</name>
</gene>
<evidence type="ECO:0000313" key="4">
    <source>
        <dbReference type="EMBL" id="KAE9630896.1"/>
    </source>
</evidence>
<comment type="caution">
    <text evidence="4">The sequence shown here is derived from an EMBL/GenBank/DDBJ whole genome shotgun (WGS) entry which is preliminary data.</text>
</comment>
<dbReference type="InterPro" id="IPR044005">
    <property type="entry name" value="DZR_2"/>
</dbReference>
<reference evidence="4 5" key="1">
    <citation type="submission" date="2019-12" db="EMBL/GenBank/DDBJ databases">
        <authorList>
            <person name="Zhang Y.-J."/>
        </authorList>
    </citation>
    <scope>NUCLEOTIDE SEQUENCE [LARGE SCALE GENOMIC DNA]</scope>
    <source>
        <strain evidence="4 5">H18S-6</strain>
    </source>
</reference>
<evidence type="ECO:0000259" key="2">
    <source>
        <dbReference type="Pfam" id="PF00156"/>
    </source>
</evidence>
<dbReference type="InterPro" id="IPR051910">
    <property type="entry name" value="ComF/GntX_DNA_util-trans"/>
</dbReference>
<feature type="domain" description="Double zinc ribbon" evidence="3">
    <location>
        <begin position="10"/>
        <end position="69"/>
    </location>
</feature>
<comment type="similarity">
    <text evidence="1">Belongs to the ComF/GntX family.</text>
</comment>
<dbReference type="PANTHER" id="PTHR47505">
    <property type="entry name" value="DNA UTILIZATION PROTEIN YHGH"/>
    <property type="match status" value="1"/>
</dbReference>
<dbReference type="Proteomes" id="UP000441586">
    <property type="component" value="Unassembled WGS sequence"/>
</dbReference>
<proteinExistence type="inferred from homology"/>
<dbReference type="CDD" id="cd06223">
    <property type="entry name" value="PRTases_typeI"/>
    <property type="match status" value="1"/>
</dbReference>